<dbReference type="InterPro" id="IPR002227">
    <property type="entry name" value="Tyrosinase_Cu-bd"/>
</dbReference>
<keyword evidence="6" id="KW-0186">Copper</keyword>
<reference evidence="14" key="1">
    <citation type="journal article" date="2023" name="Mol. Phylogenet. Evol.">
        <title>Genome-scale phylogeny and comparative genomics of the fungal order Sordariales.</title>
        <authorList>
            <person name="Hensen N."/>
            <person name="Bonometti L."/>
            <person name="Westerberg I."/>
            <person name="Brannstrom I.O."/>
            <person name="Guillou S."/>
            <person name="Cros-Aarteil S."/>
            <person name="Calhoun S."/>
            <person name="Haridas S."/>
            <person name="Kuo A."/>
            <person name="Mondo S."/>
            <person name="Pangilinan J."/>
            <person name="Riley R."/>
            <person name="LaButti K."/>
            <person name="Andreopoulos B."/>
            <person name="Lipzen A."/>
            <person name="Chen C."/>
            <person name="Yan M."/>
            <person name="Daum C."/>
            <person name="Ng V."/>
            <person name="Clum A."/>
            <person name="Steindorff A."/>
            <person name="Ohm R.A."/>
            <person name="Martin F."/>
            <person name="Silar P."/>
            <person name="Natvig D.O."/>
            <person name="Lalanne C."/>
            <person name="Gautier V."/>
            <person name="Ament-Velasquez S.L."/>
            <person name="Kruys A."/>
            <person name="Hutchinson M.I."/>
            <person name="Powell A.J."/>
            <person name="Barry K."/>
            <person name="Miller A.N."/>
            <person name="Grigoriev I.V."/>
            <person name="Debuchy R."/>
            <person name="Gladieux P."/>
            <person name="Hiltunen Thoren M."/>
            <person name="Johannesson H."/>
        </authorList>
    </citation>
    <scope>NUCLEOTIDE SEQUENCE</scope>
    <source>
        <strain evidence="14">CBS 118394</strain>
    </source>
</reference>
<dbReference type="PANTHER" id="PTHR11474">
    <property type="entry name" value="TYROSINASE FAMILY MEMBER"/>
    <property type="match status" value="1"/>
</dbReference>
<evidence type="ECO:0000313" key="14">
    <source>
        <dbReference type="EMBL" id="KAK3314844.1"/>
    </source>
</evidence>
<dbReference type="Gene3D" id="1.10.1280.10">
    <property type="entry name" value="Di-copper center containing domain from catechol oxidase"/>
    <property type="match status" value="1"/>
</dbReference>
<evidence type="ECO:0000256" key="5">
    <source>
        <dbReference type="ARBA" id="ARBA00023002"/>
    </source>
</evidence>
<keyword evidence="15" id="KW-1185">Reference proteome</keyword>
<keyword evidence="7" id="KW-0503">Monooxygenase</keyword>
<gene>
    <name evidence="14" type="ORF">B0H66DRAFT_563783</name>
</gene>
<evidence type="ECO:0000256" key="6">
    <source>
        <dbReference type="ARBA" id="ARBA00023008"/>
    </source>
</evidence>
<accession>A0AAE0HXT4</accession>
<comment type="caution">
    <text evidence="14">The sequence shown here is derived from an EMBL/GenBank/DDBJ whole genome shotgun (WGS) entry which is preliminary data.</text>
</comment>
<evidence type="ECO:0000256" key="10">
    <source>
        <dbReference type="ARBA" id="ARBA00048881"/>
    </source>
</evidence>
<dbReference type="Pfam" id="PF18132">
    <property type="entry name" value="Tyrosinase_C"/>
    <property type="match status" value="1"/>
</dbReference>
<evidence type="ECO:0000256" key="2">
    <source>
        <dbReference type="ARBA" id="ARBA00009928"/>
    </source>
</evidence>
<reference evidence="14" key="2">
    <citation type="submission" date="2023-06" db="EMBL/GenBank/DDBJ databases">
        <authorList>
            <consortium name="Lawrence Berkeley National Laboratory"/>
            <person name="Haridas S."/>
            <person name="Hensen N."/>
            <person name="Bonometti L."/>
            <person name="Westerberg I."/>
            <person name="Brannstrom I.O."/>
            <person name="Guillou S."/>
            <person name="Cros-Aarteil S."/>
            <person name="Calhoun S."/>
            <person name="Kuo A."/>
            <person name="Mondo S."/>
            <person name="Pangilinan J."/>
            <person name="Riley R."/>
            <person name="Labutti K."/>
            <person name="Andreopoulos B."/>
            <person name="Lipzen A."/>
            <person name="Chen C."/>
            <person name="Yanf M."/>
            <person name="Daum C."/>
            <person name="Ng V."/>
            <person name="Clum A."/>
            <person name="Steindorff A."/>
            <person name="Ohm R."/>
            <person name="Martin F."/>
            <person name="Silar P."/>
            <person name="Natvig D."/>
            <person name="Lalanne C."/>
            <person name="Gautier V."/>
            <person name="Ament-Velasquez S.L."/>
            <person name="Kruys A."/>
            <person name="Hutchinson M.I."/>
            <person name="Powell A.J."/>
            <person name="Barry K."/>
            <person name="Miller A.N."/>
            <person name="Grigoriev I.V."/>
            <person name="Debuchy R."/>
            <person name="Gladieux P."/>
            <person name="Thoren M.H."/>
            <person name="Johannesson H."/>
        </authorList>
    </citation>
    <scope>NUCLEOTIDE SEQUENCE</scope>
    <source>
        <strain evidence="14">CBS 118394</strain>
    </source>
</reference>
<evidence type="ECO:0000259" key="12">
    <source>
        <dbReference type="PROSITE" id="PS00497"/>
    </source>
</evidence>
<dbReference type="SUPFAM" id="SSF48056">
    <property type="entry name" value="Di-copper centre-containing domain"/>
    <property type="match status" value="1"/>
</dbReference>
<dbReference type="PROSITE" id="PS00497">
    <property type="entry name" value="TYROSINASE_1"/>
    <property type="match status" value="1"/>
</dbReference>
<proteinExistence type="inferred from homology"/>
<dbReference type="PANTHER" id="PTHR11474:SF76">
    <property type="entry name" value="SHKT DOMAIN-CONTAINING PROTEIN"/>
    <property type="match status" value="1"/>
</dbReference>
<feature type="domain" description="Tyrosinase copper-binding" evidence="13">
    <location>
        <begin position="409"/>
        <end position="420"/>
    </location>
</feature>
<dbReference type="InterPro" id="IPR008922">
    <property type="entry name" value="Di-copper_centre_dom_sf"/>
</dbReference>
<feature type="domain" description="Tyrosinase copper-binding" evidence="12">
    <location>
        <begin position="141"/>
        <end position="158"/>
    </location>
</feature>
<dbReference type="InterPro" id="IPR050316">
    <property type="entry name" value="Tyrosinase/Hemocyanin"/>
</dbReference>
<dbReference type="Pfam" id="PF00264">
    <property type="entry name" value="Tyrosinase"/>
    <property type="match status" value="1"/>
</dbReference>
<dbReference type="EMBL" id="JAUEDM010000006">
    <property type="protein sequence ID" value="KAK3314844.1"/>
    <property type="molecule type" value="Genomic_DNA"/>
</dbReference>
<keyword evidence="8" id="KW-0470">Melanin biosynthesis</keyword>
<organism evidence="14 15">
    <name type="scientific">Apodospora peruviana</name>
    <dbReference type="NCBI Taxonomy" id="516989"/>
    <lineage>
        <taxon>Eukaryota</taxon>
        <taxon>Fungi</taxon>
        <taxon>Dikarya</taxon>
        <taxon>Ascomycota</taxon>
        <taxon>Pezizomycotina</taxon>
        <taxon>Sordariomycetes</taxon>
        <taxon>Sordariomycetidae</taxon>
        <taxon>Sordariales</taxon>
        <taxon>Lasiosphaeriaceae</taxon>
        <taxon>Apodospora</taxon>
    </lineage>
</organism>
<evidence type="ECO:0000256" key="3">
    <source>
        <dbReference type="ARBA" id="ARBA00011906"/>
    </source>
</evidence>
<comment type="catalytic activity">
    <reaction evidence="9">
        <text>2 L-dopa + O2 = 2 L-dopaquinone + 2 H2O</text>
        <dbReference type="Rhea" id="RHEA:34287"/>
        <dbReference type="ChEBI" id="CHEBI:15377"/>
        <dbReference type="ChEBI" id="CHEBI:15379"/>
        <dbReference type="ChEBI" id="CHEBI:57504"/>
        <dbReference type="ChEBI" id="CHEBI:57924"/>
        <dbReference type="EC" id="1.14.18.1"/>
    </reaction>
</comment>
<evidence type="ECO:0000256" key="4">
    <source>
        <dbReference type="ARBA" id="ARBA00022723"/>
    </source>
</evidence>
<sequence>MVFRTTSTRLPQFFIFLFFFFPLPDFPRTSFYKMAQATASPFPDPAAYYPIVGIQDGLDPDTTHPLRKVGIRMELDSWYDAPDLVYENQRALFFPAFKRFTEMKPTEKFSFFQIAGIHGYPEDVPWDEPGMVKGEDSYCPHGRIIFTTWHRAYLLLFEQVIYTLMKERAHEFPESDRAELLEAAESWRLPYWDVALKRNDPSKPGEAANFNVPKVFRLTEVNIRLPVPVMAGLPGAPAQPGYPNALYQFTMPLDERGHKISMGHDSLGDLKIIDVKTRDKDKKPVTVPFSQCFTTSRRPTAQTFEAWAEGEQNNDGVAQVLQNYKWKDESGSLTESLREAFYKLFTIEKFEDFGTAKPPAERRKDMAFDSAEGLHNSLHNWLGGEVVRVGDQGKAVVGHMHEVPVAAFDPIFWFHHNNIDRLWAIWQVLWDGTANDWFDPGREPGDDSPEDDLRPFHRDAAGSYWNSNRVRETTALGYTYPWLEKWQHTRPDGTYDKEAHKAEVIKQLTKAYNSPRSAAERSKLTRDPGEADGFGLMSIPKLMAATHRDSLLDLTVNDYVVNVIYEKLGLAGGQPFTVHIFIGQVPTDPLPYDFHRDGATLVGEVFNFTARPTDCANCRSQAEQRTLCTGRVTLTNALITRWKNQIRHEPTGDVLASMEPADVVKFLAGNLHWRVTSAGQLVEPLDERIPSLKVSLAVGKADHFADVTKLSRFYDYKGAFEPTLGRPGGAGPEDGLYPEGEEFHT</sequence>
<keyword evidence="5" id="KW-0560">Oxidoreductase</keyword>
<protein>
    <recommendedName>
        <fullName evidence="3">tyrosinase</fullName>
        <ecNumber evidence="3">1.14.18.1</ecNumber>
    </recommendedName>
</protein>
<comment type="catalytic activity">
    <reaction evidence="10">
        <text>L-tyrosine + O2 = L-dopaquinone + H2O</text>
        <dbReference type="Rhea" id="RHEA:18117"/>
        <dbReference type="ChEBI" id="CHEBI:15377"/>
        <dbReference type="ChEBI" id="CHEBI:15379"/>
        <dbReference type="ChEBI" id="CHEBI:57924"/>
        <dbReference type="ChEBI" id="CHEBI:58315"/>
        <dbReference type="EC" id="1.14.18.1"/>
    </reaction>
</comment>
<dbReference type="InterPro" id="IPR041640">
    <property type="entry name" value="Tyrosinase_C"/>
</dbReference>
<evidence type="ECO:0000256" key="7">
    <source>
        <dbReference type="ARBA" id="ARBA00023033"/>
    </source>
</evidence>
<name>A0AAE0HXT4_9PEZI</name>
<dbReference type="Proteomes" id="UP001283341">
    <property type="component" value="Unassembled WGS sequence"/>
</dbReference>
<evidence type="ECO:0000256" key="11">
    <source>
        <dbReference type="SAM" id="MobiDB-lite"/>
    </source>
</evidence>
<evidence type="ECO:0000256" key="9">
    <source>
        <dbReference type="ARBA" id="ARBA00048233"/>
    </source>
</evidence>
<comment type="cofactor">
    <cofactor evidence="1">
        <name>Cu(2+)</name>
        <dbReference type="ChEBI" id="CHEBI:29036"/>
    </cofactor>
</comment>
<dbReference type="GO" id="GO:0042438">
    <property type="term" value="P:melanin biosynthetic process"/>
    <property type="evidence" value="ECO:0007669"/>
    <property type="project" value="UniProtKB-KW"/>
</dbReference>
<evidence type="ECO:0000313" key="15">
    <source>
        <dbReference type="Proteomes" id="UP001283341"/>
    </source>
</evidence>
<evidence type="ECO:0000256" key="1">
    <source>
        <dbReference type="ARBA" id="ARBA00001973"/>
    </source>
</evidence>
<dbReference type="EC" id="1.14.18.1" evidence="3"/>
<feature type="region of interest" description="Disordered" evidence="11">
    <location>
        <begin position="724"/>
        <end position="745"/>
    </location>
</feature>
<evidence type="ECO:0000259" key="13">
    <source>
        <dbReference type="PROSITE" id="PS00498"/>
    </source>
</evidence>
<keyword evidence="4" id="KW-0479">Metal-binding</keyword>
<dbReference type="Gene3D" id="2.60.310.20">
    <property type="match status" value="1"/>
</dbReference>
<dbReference type="GO" id="GO:0046872">
    <property type="term" value="F:metal ion binding"/>
    <property type="evidence" value="ECO:0007669"/>
    <property type="project" value="UniProtKB-KW"/>
</dbReference>
<evidence type="ECO:0000256" key="8">
    <source>
        <dbReference type="ARBA" id="ARBA00023101"/>
    </source>
</evidence>
<dbReference type="AlphaFoldDB" id="A0AAE0HXT4"/>
<dbReference type="PROSITE" id="PS00498">
    <property type="entry name" value="TYROSINASE_2"/>
    <property type="match status" value="1"/>
</dbReference>
<dbReference type="PRINTS" id="PR00092">
    <property type="entry name" value="TYROSINASE"/>
</dbReference>
<comment type="similarity">
    <text evidence="2">Belongs to the tyrosinase family.</text>
</comment>
<dbReference type="GO" id="GO:0004503">
    <property type="term" value="F:tyrosinase activity"/>
    <property type="evidence" value="ECO:0007669"/>
    <property type="project" value="UniProtKB-EC"/>
</dbReference>